<evidence type="ECO:0000313" key="3">
    <source>
        <dbReference type="EMBL" id="CAH1428127.1"/>
    </source>
</evidence>
<dbReference type="GO" id="GO:0005634">
    <property type="term" value="C:nucleus"/>
    <property type="evidence" value="ECO:0007669"/>
    <property type="project" value="TreeGrafter"/>
</dbReference>
<evidence type="ECO:0000256" key="2">
    <source>
        <dbReference type="SAM" id="MobiDB-lite"/>
    </source>
</evidence>
<name>A0AAU9MNH3_9ASTR</name>
<comment type="similarity">
    <text evidence="1">Belongs to the MT-A70-like family.</text>
</comment>
<feature type="compositionally biased region" description="Basic and acidic residues" evidence="2">
    <location>
        <begin position="86"/>
        <end position="96"/>
    </location>
</feature>
<organism evidence="3 4">
    <name type="scientific">Lactuca virosa</name>
    <dbReference type="NCBI Taxonomy" id="75947"/>
    <lineage>
        <taxon>Eukaryota</taxon>
        <taxon>Viridiplantae</taxon>
        <taxon>Streptophyta</taxon>
        <taxon>Embryophyta</taxon>
        <taxon>Tracheophyta</taxon>
        <taxon>Spermatophyta</taxon>
        <taxon>Magnoliopsida</taxon>
        <taxon>eudicotyledons</taxon>
        <taxon>Gunneridae</taxon>
        <taxon>Pentapetalae</taxon>
        <taxon>asterids</taxon>
        <taxon>campanulids</taxon>
        <taxon>Asterales</taxon>
        <taxon>Asteraceae</taxon>
        <taxon>Cichorioideae</taxon>
        <taxon>Cichorieae</taxon>
        <taxon>Lactucinae</taxon>
        <taxon>Lactuca</taxon>
    </lineage>
</organism>
<feature type="compositionally biased region" description="Basic residues" evidence="2">
    <location>
        <begin position="68"/>
        <end position="81"/>
    </location>
</feature>
<dbReference type="AlphaFoldDB" id="A0AAU9MNH3"/>
<dbReference type="Pfam" id="PF05063">
    <property type="entry name" value="MT-A70"/>
    <property type="match status" value="1"/>
</dbReference>
<gene>
    <name evidence="3" type="ORF">LVIROSA_LOCUS15078</name>
</gene>
<keyword evidence="4" id="KW-1185">Reference proteome</keyword>
<reference evidence="3 4" key="1">
    <citation type="submission" date="2022-01" db="EMBL/GenBank/DDBJ databases">
        <authorList>
            <person name="Xiong W."/>
            <person name="Schranz E."/>
        </authorList>
    </citation>
    <scope>NUCLEOTIDE SEQUENCE [LARGE SCALE GENOMIC DNA]</scope>
</reference>
<dbReference type="GO" id="GO:0008168">
    <property type="term" value="F:methyltransferase activity"/>
    <property type="evidence" value="ECO:0007669"/>
    <property type="project" value="TreeGrafter"/>
</dbReference>
<accession>A0AAU9MNH3</accession>
<comment type="caution">
    <text evidence="3">The sequence shown here is derived from an EMBL/GenBank/DDBJ whole genome shotgun (WGS) entry which is preliminary data.</text>
</comment>
<evidence type="ECO:0000313" key="4">
    <source>
        <dbReference type="Proteomes" id="UP001157418"/>
    </source>
</evidence>
<dbReference type="EMBL" id="CAKMRJ010002223">
    <property type="protein sequence ID" value="CAH1428127.1"/>
    <property type="molecule type" value="Genomic_DNA"/>
</dbReference>
<dbReference type="PANTHER" id="PTHR12829">
    <property type="entry name" value="N6-ADENOSINE-METHYLTRANSFERASE"/>
    <property type="match status" value="1"/>
</dbReference>
<evidence type="ECO:0008006" key="5">
    <source>
        <dbReference type="Google" id="ProtNLM"/>
    </source>
</evidence>
<dbReference type="PROSITE" id="PS51143">
    <property type="entry name" value="MT_A70"/>
    <property type="match status" value="1"/>
</dbReference>
<proteinExistence type="inferred from homology"/>
<evidence type="ECO:0000256" key="1">
    <source>
        <dbReference type="PROSITE-ProRule" id="PRU00489"/>
    </source>
</evidence>
<feature type="region of interest" description="Disordered" evidence="2">
    <location>
        <begin position="61"/>
        <end position="97"/>
    </location>
</feature>
<dbReference type="Proteomes" id="UP001157418">
    <property type="component" value="Unassembled WGS sequence"/>
</dbReference>
<dbReference type="InterPro" id="IPR007757">
    <property type="entry name" value="MT-A70-like"/>
</dbReference>
<protein>
    <recommendedName>
        <fullName evidence="5">Methyltransferase-like protein 2</fullName>
    </recommendedName>
</protein>
<sequence>MAGAITDDYQNLSMFFKSGIYRLQGSNAVFMDPVRVLNLSYSHFRVSPSSYYSRFFEPIPSGEEHSRVSKNQRKRKRKQKKPLALNEREQAAEERHQKAKPFLMKAHELLLGANDLLLNLGKLRSDDDSPTSDCEQSMVASDEHSFVELGSVWQAPLFEISLYPHKDYKPTQDEKRNTPAFGSLIANMANSDMEADFLNRQYIIPKQSSFYMSDLKQIHGLIPVKRDCGYNLIVVDPPWENSSAYQKLKYPTLPNRYFLSLPIEKLAHKDGALVALWVTNKEKLRVFIEKDLFPKWGVKYLATHYWLKVKADGSLIGELDLFHHRPYECLVLGYCYPEVEDSDYFSKLKSIPDGQVLISIPGDYSRKPPVGEMLRDLVSCFIFLGKPPEAWFS</sequence>
<dbReference type="PANTHER" id="PTHR12829:SF4">
    <property type="entry name" value="N(6)-ADENINE-SPECIFIC METHYLTRANSFERASE METTL4"/>
    <property type="match status" value="1"/>
</dbReference>